<reference evidence="1 2" key="3">
    <citation type="submission" date="2019-11" db="EMBL/GenBank/DDBJ databases">
        <title>A de novo genome assembly of a pear dwarfing rootstock.</title>
        <authorList>
            <person name="Wang F."/>
            <person name="Wang J."/>
            <person name="Li S."/>
            <person name="Zhang Y."/>
            <person name="Fang M."/>
            <person name="Ma L."/>
            <person name="Zhao Y."/>
            <person name="Jiang S."/>
        </authorList>
    </citation>
    <scope>NUCLEOTIDE SEQUENCE [LARGE SCALE GENOMIC DNA]</scope>
    <source>
        <strain evidence="1">S2</strain>
        <tissue evidence="1">Leaf</tissue>
    </source>
</reference>
<protein>
    <submittedName>
        <fullName evidence="1">Uncharacterized protein</fullName>
    </submittedName>
</protein>
<accession>A0A5N5FUH5</accession>
<dbReference type="EMBL" id="SMOL01000695">
    <property type="protein sequence ID" value="KAB2601924.1"/>
    <property type="molecule type" value="Genomic_DNA"/>
</dbReference>
<evidence type="ECO:0000313" key="1">
    <source>
        <dbReference type="EMBL" id="KAB2601924.1"/>
    </source>
</evidence>
<organism evidence="1 2">
    <name type="scientific">Pyrus ussuriensis x Pyrus communis</name>
    <dbReference type="NCBI Taxonomy" id="2448454"/>
    <lineage>
        <taxon>Eukaryota</taxon>
        <taxon>Viridiplantae</taxon>
        <taxon>Streptophyta</taxon>
        <taxon>Embryophyta</taxon>
        <taxon>Tracheophyta</taxon>
        <taxon>Spermatophyta</taxon>
        <taxon>Magnoliopsida</taxon>
        <taxon>eudicotyledons</taxon>
        <taxon>Gunneridae</taxon>
        <taxon>Pentapetalae</taxon>
        <taxon>rosids</taxon>
        <taxon>fabids</taxon>
        <taxon>Rosales</taxon>
        <taxon>Rosaceae</taxon>
        <taxon>Amygdaloideae</taxon>
        <taxon>Maleae</taxon>
        <taxon>Pyrus</taxon>
    </lineage>
</organism>
<proteinExistence type="predicted"/>
<dbReference type="AlphaFoldDB" id="A0A5N5FUH5"/>
<dbReference type="Proteomes" id="UP000327157">
    <property type="component" value="Chromosome 10"/>
</dbReference>
<keyword evidence="2" id="KW-1185">Reference proteome</keyword>
<sequence length="230" mass="25971">MKKVHVILSISFKYREWCWLLSPLRWEKSRLPPRDEVKRIKVKALACLITVMERAANEGGKKRSSLLAQKMPGEKEEVARSVLATPAVLKATSSITDMIAHHRNSSMPLVLKFVPKHLFGSKSGSPLERFTTMKSDKVPSPAKMTPKPLGYVDYLFGQPSDFGFSSKDFETFFISLKDLLAFTFESSIDEVLGVKRQMMPLLRASRLLKVWRPSSCGLSKLLKNRLLGSL</sequence>
<name>A0A5N5FUH5_9ROSA</name>
<reference evidence="1 2" key="1">
    <citation type="submission" date="2019-09" db="EMBL/GenBank/DDBJ databases">
        <authorList>
            <person name="Ou C."/>
        </authorList>
    </citation>
    <scope>NUCLEOTIDE SEQUENCE [LARGE SCALE GENOMIC DNA]</scope>
    <source>
        <strain evidence="1">S2</strain>
        <tissue evidence="1">Leaf</tissue>
    </source>
</reference>
<comment type="caution">
    <text evidence="1">The sequence shown here is derived from an EMBL/GenBank/DDBJ whole genome shotgun (WGS) entry which is preliminary data.</text>
</comment>
<reference evidence="2" key="2">
    <citation type="submission" date="2019-10" db="EMBL/GenBank/DDBJ databases">
        <title>A de novo genome assembly of a pear dwarfing rootstock.</title>
        <authorList>
            <person name="Wang F."/>
            <person name="Wang J."/>
            <person name="Li S."/>
            <person name="Zhang Y."/>
            <person name="Fang M."/>
            <person name="Ma L."/>
            <person name="Zhao Y."/>
            <person name="Jiang S."/>
        </authorList>
    </citation>
    <scope>NUCLEOTIDE SEQUENCE [LARGE SCALE GENOMIC DNA]</scope>
</reference>
<gene>
    <name evidence="1" type="ORF">D8674_002929</name>
</gene>
<evidence type="ECO:0000313" key="2">
    <source>
        <dbReference type="Proteomes" id="UP000327157"/>
    </source>
</evidence>